<dbReference type="Proteomes" id="UP001139353">
    <property type="component" value="Unassembled WGS sequence"/>
</dbReference>
<proteinExistence type="predicted"/>
<reference evidence="3" key="1">
    <citation type="submission" date="2021-11" db="EMBL/GenBank/DDBJ databases">
        <title>BS-T2-15 a new species belonging to the Comamonadaceae family isolated from the soil of a French oak forest.</title>
        <authorList>
            <person name="Mieszkin S."/>
            <person name="Alain K."/>
        </authorList>
    </citation>
    <scope>NUCLEOTIDE SEQUENCE</scope>
    <source>
        <strain evidence="3">BS-T2-15</strain>
    </source>
</reference>
<name>A0A9X1YJQ5_9BURK</name>
<gene>
    <name evidence="3" type="ORF">LPC04_10530</name>
</gene>
<comment type="caution">
    <text evidence="3">The sequence shown here is derived from an EMBL/GenBank/DDBJ whole genome shotgun (WGS) entry which is preliminary data.</text>
</comment>
<organism evidence="3 4">
    <name type="scientific">Scleromatobacter humisilvae</name>
    <dbReference type="NCBI Taxonomy" id="2897159"/>
    <lineage>
        <taxon>Bacteria</taxon>
        <taxon>Pseudomonadati</taxon>
        <taxon>Pseudomonadota</taxon>
        <taxon>Betaproteobacteria</taxon>
        <taxon>Burkholderiales</taxon>
        <taxon>Sphaerotilaceae</taxon>
        <taxon>Scleromatobacter</taxon>
    </lineage>
</organism>
<evidence type="ECO:0000313" key="4">
    <source>
        <dbReference type="Proteomes" id="UP001139353"/>
    </source>
</evidence>
<protein>
    <submittedName>
        <fullName evidence="3">Uncharacterized protein</fullName>
    </submittedName>
</protein>
<accession>A0A9X1YJQ5</accession>
<evidence type="ECO:0000256" key="2">
    <source>
        <dbReference type="SAM" id="SignalP"/>
    </source>
</evidence>
<keyword evidence="4" id="KW-1185">Reference proteome</keyword>
<feature type="region of interest" description="Disordered" evidence="1">
    <location>
        <begin position="32"/>
        <end position="75"/>
    </location>
</feature>
<dbReference type="AlphaFoldDB" id="A0A9X1YJQ5"/>
<feature type="chain" id="PRO_5040890754" evidence="2">
    <location>
        <begin position="16"/>
        <end position="75"/>
    </location>
</feature>
<feature type="signal peptide" evidence="2">
    <location>
        <begin position="1"/>
        <end position="15"/>
    </location>
</feature>
<dbReference type="EMBL" id="JAJLJH010000002">
    <property type="protein sequence ID" value="MCK9686140.1"/>
    <property type="molecule type" value="Genomic_DNA"/>
</dbReference>
<keyword evidence="2" id="KW-0732">Signal</keyword>
<feature type="compositionally biased region" description="Gly residues" evidence="1">
    <location>
        <begin position="44"/>
        <end position="56"/>
    </location>
</feature>
<evidence type="ECO:0000256" key="1">
    <source>
        <dbReference type="SAM" id="MobiDB-lite"/>
    </source>
</evidence>
<dbReference type="RefSeq" id="WP_275682172.1">
    <property type="nucleotide sequence ID" value="NZ_JAJLJH010000002.1"/>
</dbReference>
<sequence length="75" mass="7651">MRLLTSLALITIAYAALTRVNKVHTARFHAKPAAKPEEVQTWEGEGGGLPTGGPGPGVKVAPAAVNDPDLAHGGV</sequence>
<evidence type="ECO:0000313" key="3">
    <source>
        <dbReference type="EMBL" id="MCK9686140.1"/>
    </source>
</evidence>